<dbReference type="Pfam" id="PF00211">
    <property type="entry name" value="Guanylate_cyc"/>
    <property type="match status" value="2"/>
</dbReference>
<dbReference type="CDD" id="cd07302">
    <property type="entry name" value="CHD"/>
    <property type="match status" value="2"/>
</dbReference>
<feature type="transmembrane region" description="Helical" evidence="15">
    <location>
        <begin position="497"/>
        <end position="516"/>
    </location>
</feature>
<keyword evidence="8" id="KW-0067">ATP-binding</keyword>
<evidence type="ECO:0000256" key="12">
    <source>
        <dbReference type="ARBA" id="ARBA00023136"/>
    </source>
</evidence>
<protein>
    <recommendedName>
        <fullName evidence="4">adenylate cyclase</fullName>
        <ecNumber evidence="4">4.6.1.1</ecNumber>
    </recommendedName>
</protein>
<evidence type="ECO:0000256" key="15">
    <source>
        <dbReference type="SAM" id="Phobius"/>
    </source>
</evidence>
<feature type="domain" description="Guanylate cyclase" evidence="16">
    <location>
        <begin position="1"/>
        <end position="106"/>
    </location>
</feature>
<dbReference type="PROSITE" id="PS50125">
    <property type="entry name" value="GUANYLATE_CYCLASE_2"/>
    <property type="match status" value="2"/>
</dbReference>
<dbReference type="GO" id="GO:0004016">
    <property type="term" value="F:adenylate cyclase activity"/>
    <property type="evidence" value="ECO:0007669"/>
    <property type="project" value="UniProtKB-EC"/>
</dbReference>
<keyword evidence="7" id="KW-0547">Nucleotide-binding</keyword>
<evidence type="ECO:0000256" key="9">
    <source>
        <dbReference type="ARBA" id="ARBA00022842"/>
    </source>
</evidence>
<feature type="domain" description="Guanylate cyclase" evidence="16">
    <location>
        <begin position="569"/>
        <end position="715"/>
    </location>
</feature>
<dbReference type="Gene3D" id="3.30.70.1230">
    <property type="entry name" value="Nucleotide cyclase"/>
    <property type="match status" value="2"/>
</dbReference>
<evidence type="ECO:0000256" key="4">
    <source>
        <dbReference type="ARBA" id="ARBA00012201"/>
    </source>
</evidence>
<evidence type="ECO:0000256" key="13">
    <source>
        <dbReference type="ARBA" id="ARBA00023239"/>
    </source>
</evidence>
<feature type="transmembrane region" description="Helical" evidence="15">
    <location>
        <begin position="416"/>
        <end position="435"/>
    </location>
</feature>
<keyword evidence="5 15" id="KW-0812">Transmembrane</keyword>
<dbReference type="PROSITE" id="PS00452">
    <property type="entry name" value="GUANYLATE_CYCLASE_1"/>
    <property type="match status" value="1"/>
</dbReference>
<keyword evidence="11" id="KW-0115">cAMP biosynthesis</keyword>
<dbReference type="InterPro" id="IPR001054">
    <property type="entry name" value="A/G_cyclase"/>
</dbReference>
<organism evidence="17 18">
    <name type="scientific">Cichlidogyrus casuarinus</name>
    <dbReference type="NCBI Taxonomy" id="1844966"/>
    <lineage>
        <taxon>Eukaryota</taxon>
        <taxon>Metazoa</taxon>
        <taxon>Spiralia</taxon>
        <taxon>Lophotrochozoa</taxon>
        <taxon>Platyhelminthes</taxon>
        <taxon>Monogenea</taxon>
        <taxon>Monopisthocotylea</taxon>
        <taxon>Dactylogyridea</taxon>
        <taxon>Ancyrocephalidae</taxon>
        <taxon>Cichlidogyrus</taxon>
    </lineage>
</organism>
<keyword evidence="18" id="KW-1185">Reference proteome</keyword>
<evidence type="ECO:0000256" key="2">
    <source>
        <dbReference type="ARBA" id="ARBA00001946"/>
    </source>
</evidence>
<dbReference type="GO" id="GO:0046872">
    <property type="term" value="F:metal ion binding"/>
    <property type="evidence" value="ECO:0007669"/>
    <property type="project" value="UniProtKB-KW"/>
</dbReference>
<name>A0ABD2PL72_9PLAT</name>
<feature type="transmembrane region" description="Helical" evidence="15">
    <location>
        <begin position="300"/>
        <end position="320"/>
    </location>
</feature>
<proteinExistence type="inferred from homology"/>
<evidence type="ECO:0000256" key="11">
    <source>
        <dbReference type="ARBA" id="ARBA00022998"/>
    </source>
</evidence>
<dbReference type="InterPro" id="IPR018297">
    <property type="entry name" value="A/G_cyclase_CS"/>
</dbReference>
<keyword evidence="10 15" id="KW-1133">Transmembrane helix</keyword>
<feature type="non-terminal residue" evidence="17">
    <location>
        <position position="1"/>
    </location>
</feature>
<evidence type="ECO:0000256" key="6">
    <source>
        <dbReference type="ARBA" id="ARBA00022723"/>
    </source>
</evidence>
<evidence type="ECO:0000256" key="1">
    <source>
        <dbReference type="ARBA" id="ARBA00001593"/>
    </source>
</evidence>
<evidence type="ECO:0000256" key="14">
    <source>
        <dbReference type="RuleBase" id="RU000405"/>
    </source>
</evidence>
<evidence type="ECO:0000313" key="18">
    <source>
        <dbReference type="Proteomes" id="UP001626550"/>
    </source>
</evidence>
<dbReference type="Proteomes" id="UP001626550">
    <property type="component" value="Unassembled WGS sequence"/>
</dbReference>
<dbReference type="SMART" id="SM00044">
    <property type="entry name" value="CYCc"/>
    <property type="match status" value="2"/>
</dbReference>
<dbReference type="PANTHER" id="PTHR45627:SF12">
    <property type="entry name" value="ADENYLATE CYCLASE TYPE 2"/>
    <property type="match status" value="1"/>
</dbReference>
<accession>A0ABD2PL72</accession>
<evidence type="ECO:0000256" key="10">
    <source>
        <dbReference type="ARBA" id="ARBA00022989"/>
    </source>
</evidence>
<evidence type="ECO:0000313" key="17">
    <source>
        <dbReference type="EMBL" id="KAL3308234.1"/>
    </source>
</evidence>
<feature type="transmembrane region" description="Helical" evidence="15">
    <location>
        <begin position="381"/>
        <end position="404"/>
    </location>
</feature>
<keyword evidence="12 15" id="KW-0472">Membrane</keyword>
<dbReference type="AlphaFoldDB" id="A0ABD2PL72"/>
<dbReference type="InterPro" id="IPR029787">
    <property type="entry name" value="Nucleotide_cyclase"/>
</dbReference>
<reference evidence="17 18" key="1">
    <citation type="submission" date="2024-11" db="EMBL/GenBank/DDBJ databases">
        <title>Adaptive evolution of stress response genes in parasites aligns with host niche diversity.</title>
        <authorList>
            <person name="Hahn C."/>
            <person name="Resl P."/>
        </authorList>
    </citation>
    <scope>NUCLEOTIDE SEQUENCE [LARGE SCALE GENOMIC DNA]</scope>
    <source>
        <strain evidence="17">EGGRZ-B1_66</strain>
        <tissue evidence="17">Body</tissue>
    </source>
</reference>
<comment type="similarity">
    <text evidence="14">Belongs to the adenylyl cyclase class-4/guanylyl cyclase family.</text>
</comment>
<evidence type="ECO:0000259" key="16">
    <source>
        <dbReference type="PROSITE" id="PS50125"/>
    </source>
</evidence>
<gene>
    <name evidence="17" type="primary">ADCY7</name>
    <name evidence="17" type="ORF">Ciccas_013238</name>
</gene>
<keyword evidence="13 14" id="KW-0456">Lyase</keyword>
<evidence type="ECO:0000256" key="8">
    <source>
        <dbReference type="ARBA" id="ARBA00022840"/>
    </source>
</evidence>
<dbReference type="EC" id="4.6.1.1" evidence="4"/>
<evidence type="ECO:0000256" key="7">
    <source>
        <dbReference type="ARBA" id="ARBA00022741"/>
    </source>
</evidence>
<comment type="subcellular location">
    <subcellularLocation>
        <location evidence="3">Membrane</location>
        <topology evidence="3">Multi-pass membrane protein</topology>
    </subcellularLocation>
</comment>
<dbReference type="GO" id="GO:0006171">
    <property type="term" value="P:cAMP biosynthetic process"/>
    <property type="evidence" value="ECO:0007669"/>
    <property type="project" value="UniProtKB-KW"/>
</dbReference>
<evidence type="ECO:0000256" key="3">
    <source>
        <dbReference type="ARBA" id="ARBA00004141"/>
    </source>
</evidence>
<sequence length="781" mass="89397">VTIMNDLLDRFDDLCNATECEKIATIGDAYCCVAGLPLPRKDHAFCCIEMGLAMCRIMKRFNLIHHENLKIRVGAHCGTVIAAIIGKTRFRYDIYSRDVSLANQMESTGRSGRLHVTEAMMVQASKIYNFGIGEEIEFYGQQIKTYYVDPRSSYLRRKHERFGSEQVTYRRHQFETVSSSSDMNNNYNTLFTADSALRNMLVLDSANSDEFINNDLRHAHDQPMSLKPLSLNGHKIGLNFLERSSFEFDLIEKTCVYLKTHEDKDLFGLGYSFKDNELEWHYQRHAAFHKEQIDIDSFKIAPVLDSVMMAVATTTMGIHFCNFKKHFLDKTDASQQWVDFGTMIAVIAASWSISFMFYLVGKLYKSDLHSSGHYRRFYSIMAIPLVRQILHFLALSCNFVFLFRMYQVDTLSKKNFLLKGYFTSVLMNISCYIAIMPTYCDILVRFVGLLVILAMSFILRFYYSRDKSELITPMKNIVYSTCTNKNEDLLRLQPSPYLVLFDFIQPIIITLMIEYINRSSFIIKRDANIALDDVKQIQEDTERLLGNVLPNFLLDSLLQKMYMGTEDITLNFAENVETSAVAFILINDLFKYSDEDMGSLLDALKVMNHVVCSFDKMLPKYPLVEKIKTTGQFYMLAAGFNKETEFEECLEQLLDFCFVILQKLEPIARQIGYNDPELNLQIGINTGQISTGIIGATKPLYDIWGDTVNIASRMCTNCPLGEIQVTSMVYDRLSNNSKYKLVKRGKIGIKGKGLMETYLCYLMGGQDQSTSSSSSSGRSNT</sequence>
<feature type="transmembrane region" description="Helical" evidence="15">
    <location>
        <begin position="442"/>
        <end position="463"/>
    </location>
</feature>
<dbReference type="EMBL" id="JBJKFK010005604">
    <property type="protein sequence ID" value="KAL3308234.1"/>
    <property type="molecule type" value="Genomic_DNA"/>
</dbReference>
<dbReference type="SUPFAM" id="SSF55073">
    <property type="entry name" value="Nucleotide cyclase"/>
    <property type="match status" value="2"/>
</dbReference>
<dbReference type="GO" id="GO:0016020">
    <property type="term" value="C:membrane"/>
    <property type="evidence" value="ECO:0007669"/>
    <property type="project" value="UniProtKB-SubCell"/>
</dbReference>
<dbReference type="PANTHER" id="PTHR45627">
    <property type="entry name" value="ADENYLATE CYCLASE TYPE 1"/>
    <property type="match status" value="1"/>
</dbReference>
<feature type="transmembrane region" description="Helical" evidence="15">
    <location>
        <begin position="340"/>
        <end position="360"/>
    </location>
</feature>
<comment type="caution">
    <text evidence="17">The sequence shown here is derived from an EMBL/GenBank/DDBJ whole genome shotgun (WGS) entry which is preliminary data.</text>
</comment>
<evidence type="ECO:0000256" key="5">
    <source>
        <dbReference type="ARBA" id="ARBA00022692"/>
    </source>
</evidence>
<keyword evidence="6" id="KW-0479">Metal-binding</keyword>
<keyword evidence="9" id="KW-0460">Magnesium</keyword>
<dbReference type="GO" id="GO:0005524">
    <property type="term" value="F:ATP binding"/>
    <property type="evidence" value="ECO:0007669"/>
    <property type="project" value="UniProtKB-KW"/>
</dbReference>
<comment type="catalytic activity">
    <reaction evidence="1">
        <text>ATP = 3',5'-cyclic AMP + diphosphate</text>
        <dbReference type="Rhea" id="RHEA:15389"/>
        <dbReference type="ChEBI" id="CHEBI:30616"/>
        <dbReference type="ChEBI" id="CHEBI:33019"/>
        <dbReference type="ChEBI" id="CHEBI:58165"/>
        <dbReference type="EC" id="4.6.1.1"/>
    </reaction>
</comment>
<comment type="cofactor">
    <cofactor evidence="2">
        <name>Mg(2+)</name>
        <dbReference type="ChEBI" id="CHEBI:18420"/>
    </cofactor>
</comment>